<proteinExistence type="predicted"/>
<dbReference type="AlphaFoldDB" id="A0A926VJQ9"/>
<reference evidence="1" key="2">
    <citation type="submission" date="2020-08" db="EMBL/GenBank/DDBJ databases">
        <authorList>
            <person name="Chen M."/>
            <person name="Teng W."/>
            <person name="Zhao L."/>
            <person name="Hu C."/>
            <person name="Zhou Y."/>
            <person name="Han B."/>
            <person name="Song L."/>
            <person name="Shu W."/>
        </authorList>
    </citation>
    <scope>NUCLEOTIDE SEQUENCE</scope>
    <source>
        <strain evidence="1">FACHB-1375</strain>
    </source>
</reference>
<name>A0A926VJQ9_9CYAN</name>
<reference evidence="1" key="1">
    <citation type="journal article" date="2015" name="ISME J.">
        <title>Draft Genome Sequence of Streptomyces incarnatus NRRL8089, which Produces the Nucleoside Antibiotic Sinefungin.</title>
        <authorList>
            <person name="Oshima K."/>
            <person name="Hattori M."/>
            <person name="Shimizu H."/>
            <person name="Fukuda K."/>
            <person name="Nemoto M."/>
            <person name="Inagaki K."/>
            <person name="Tamura T."/>
        </authorList>
    </citation>
    <scope>NUCLEOTIDE SEQUENCE</scope>
    <source>
        <strain evidence="1">FACHB-1375</strain>
    </source>
</reference>
<comment type="caution">
    <text evidence="1">The sequence shown here is derived from an EMBL/GenBank/DDBJ whole genome shotgun (WGS) entry which is preliminary data.</text>
</comment>
<organism evidence="1 2">
    <name type="scientific">Aerosakkonema funiforme FACHB-1375</name>
    <dbReference type="NCBI Taxonomy" id="2949571"/>
    <lineage>
        <taxon>Bacteria</taxon>
        <taxon>Bacillati</taxon>
        <taxon>Cyanobacteriota</taxon>
        <taxon>Cyanophyceae</taxon>
        <taxon>Oscillatoriophycideae</taxon>
        <taxon>Aerosakkonematales</taxon>
        <taxon>Aerosakkonemataceae</taxon>
        <taxon>Aerosakkonema</taxon>
    </lineage>
</organism>
<dbReference type="EMBL" id="JACJPW010000101">
    <property type="protein sequence ID" value="MBD2184978.1"/>
    <property type="molecule type" value="Genomic_DNA"/>
</dbReference>
<protein>
    <submittedName>
        <fullName evidence="1">Uncharacterized protein</fullName>
    </submittedName>
</protein>
<evidence type="ECO:0000313" key="2">
    <source>
        <dbReference type="Proteomes" id="UP000641646"/>
    </source>
</evidence>
<keyword evidence="2" id="KW-1185">Reference proteome</keyword>
<sequence>MKSTVDYVPLALAASELGISEETLRRDRALLRKKLGKSEFDNSRYEPGLDGKSFAALRRFRELAALMGRKKAIEMLRINGVD</sequence>
<dbReference type="Proteomes" id="UP000641646">
    <property type="component" value="Unassembled WGS sequence"/>
</dbReference>
<accession>A0A926VJQ9</accession>
<dbReference type="RefSeq" id="WP_190472438.1">
    <property type="nucleotide sequence ID" value="NZ_JACJPW010000101.1"/>
</dbReference>
<evidence type="ECO:0000313" key="1">
    <source>
        <dbReference type="EMBL" id="MBD2184978.1"/>
    </source>
</evidence>
<gene>
    <name evidence="1" type="ORF">H6G03_28555</name>
</gene>